<dbReference type="Proteomes" id="UP000254835">
    <property type="component" value="Unassembled WGS sequence"/>
</dbReference>
<gene>
    <name evidence="2" type="primary">yapE_3</name>
    <name evidence="2" type="ORF">NCTC11470_02640</name>
</gene>
<dbReference type="AlphaFoldDB" id="A0A380PVJ4"/>
<dbReference type="Gene3D" id="2.160.20.20">
    <property type="match status" value="1"/>
</dbReference>
<evidence type="ECO:0000256" key="1">
    <source>
        <dbReference type="SAM" id="SignalP"/>
    </source>
</evidence>
<sequence length="171" mass="17448">MKTNRTTFSPRFRKTWLASLLIPLFSPIHSWAAQTISVTDGTTVPISGEYGTDAEYQRAVVVQGTDSTIIGDADLSIETTARGANGVNITNGGSLNLDGSAIKTNGVVAYGINNNKGSLVLNGGTITTTGQQGNGVYSTGLGSRANINSTEITTSGGSAYAVSGTIGAALT</sequence>
<keyword evidence="1" id="KW-0732">Signal</keyword>
<dbReference type="EMBL" id="UHJA01000001">
    <property type="protein sequence ID" value="SUP77568.1"/>
    <property type="molecule type" value="Genomic_DNA"/>
</dbReference>
<evidence type="ECO:0000313" key="2">
    <source>
        <dbReference type="EMBL" id="SUP77568.1"/>
    </source>
</evidence>
<feature type="signal peptide" evidence="1">
    <location>
        <begin position="1"/>
        <end position="32"/>
    </location>
</feature>
<name>A0A380PVJ4_YERFR</name>
<dbReference type="InterPro" id="IPR012332">
    <property type="entry name" value="Autotransporter_pectin_lyase_C"/>
</dbReference>
<organism evidence="2 3">
    <name type="scientific">Yersinia frederiksenii</name>
    <dbReference type="NCBI Taxonomy" id="29484"/>
    <lineage>
        <taxon>Bacteria</taxon>
        <taxon>Pseudomonadati</taxon>
        <taxon>Pseudomonadota</taxon>
        <taxon>Gammaproteobacteria</taxon>
        <taxon>Enterobacterales</taxon>
        <taxon>Yersiniaceae</taxon>
        <taxon>Yersinia</taxon>
    </lineage>
</organism>
<protein>
    <submittedName>
        <fullName evidence="2">Autotransporter protein</fullName>
    </submittedName>
</protein>
<feature type="chain" id="PRO_5017004651" evidence="1">
    <location>
        <begin position="33"/>
        <end position="171"/>
    </location>
</feature>
<evidence type="ECO:0000313" key="3">
    <source>
        <dbReference type="Proteomes" id="UP000254835"/>
    </source>
</evidence>
<accession>A0A380PVJ4</accession>
<reference evidence="2 3" key="1">
    <citation type="submission" date="2018-06" db="EMBL/GenBank/DDBJ databases">
        <authorList>
            <consortium name="Pathogen Informatics"/>
            <person name="Doyle S."/>
        </authorList>
    </citation>
    <scope>NUCLEOTIDE SEQUENCE [LARGE SCALE GENOMIC DNA]</scope>
    <source>
        <strain evidence="2 3">NCTC11470</strain>
    </source>
</reference>
<proteinExistence type="predicted"/>